<dbReference type="InterPro" id="IPR036890">
    <property type="entry name" value="HATPase_C_sf"/>
</dbReference>
<sequence length="824" mass="87511">MSAREKLLKQFRELVGVRLERINRRIVELEAGASLEAGRTVLRELHGLKGEARMMGFDAINSVVHEMEELVRSTERAEHAMSAGSIDALLHAGDAVLVLAGASPEPAQTPPEVGKLVRWLQDCTRAEVSGQPVPAPAPSPASPPVSRGEPAAAPARKEAQEKERDEREEVTPAWGSAPLNVMVSSLVSRQAPPPPPPPVASPPARPPLVGRSVPVEPPRAQASATVTATTTISRMPPATPEVPLRTGSAPGVRAGDRADGSVRIGVASLDLLTSAVTNLTQVSRRRELATTRRLELARELSLLARAAEDLGPAAAALSERLGKAKELAAALHREAKLLANEELRDLGYVADEVQRLRMLPLSVLFEPYPRMVRDLARELGKEVELVVDGEDTRADRAVVEALRDPLLHLVRNALDHGLESRVDRVATGKHPRGRLTLGAARDGNRLVLRVEDDGVGLEPVLLRRAAVRKGFLDEASASALTDQAARELIFLSGFTSREVATDISGRGVGLDAVRSSLRALGGDVLVASTPGGGTRFELRVPVSLTVSPLLFVKVAEETLCLSAVHVSRAVKVEASQIREVAGRAVLQVDEQPMPFASLGALLGLGPEEVADEGALVLVVRSQGATAALAVDRVLEESVQAILPLKGLLGRFPHLTGATTLADGRLAMVLSAAHLIASAQGAMGLRVPRAPAAARPPAAPRRRILVVDDSPLTRELIGSLLEAVGYDVIMATDGMEALDMLNAAPNGPRVDLVCTDLEMPRVDGLELTRRLKAHATHKVLPVVILTTRGGEEDRQRGLAAGADGYITKGDLVRQDLVDVVGRLLG</sequence>
<dbReference type="PRINTS" id="PR00344">
    <property type="entry name" value="BCTRLSENSOR"/>
</dbReference>
<feature type="compositionally biased region" description="Basic and acidic residues" evidence="8">
    <location>
        <begin position="155"/>
        <end position="170"/>
    </location>
</feature>
<evidence type="ECO:0000259" key="10">
    <source>
        <dbReference type="PROSITE" id="PS50110"/>
    </source>
</evidence>
<dbReference type="Gene3D" id="2.30.30.40">
    <property type="entry name" value="SH3 Domains"/>
    <property type="match status" value="1"/>
</dbReference>
<comment type="catalytic activity">
    <reaction evidence="1">
        <text>ATP + protein L-histidine = ADP + protein N-phospho-L-histidine.</text>
        <dbReference type="EC" id="2.7.13.3"/>
    </reaction>
</comment>
<dbReference type="Pfam" id="PF01627">
    <property type="entry name" value="Hpt"/>
    <property type="match status" value="1"/>
</dbReference>
<dbReference type="SMART" id="SM00260">
    <property type="entry name" value="CheW"/>
    <property type="match status" value="1"/>
</dbReference>
<evidence type="ECO:0000259" key="9">
    <source>
        <dbReference type="PROSITE" id="PS50109"/>
    </source>
</evidence>
<dbReference type="Pfam" id="PF02518">
    <property type="entry name" value="HATPase_c"/>
    <property type="match status" value="1"/>
</dbReference>
<keyword evidence="3 7" id="KW-0597">Phosphoprotein</keyword>
<feature type="domain" description="CheW-like" evidence="11">
    <location>
        <begin position="546"/>
        <end position="680"/>
    </location>
</feature>
<evidence type="ECO:0000256" key="7">
    <source>
        <dbReference type="PROSITE-ProRule" id="PRU00169"/>
    </source>
</evidence>
<dbReference type="InterPro" id="IPR005467">
    <property type="entry name" value="His_kinase_dom"/>
</dbReference>
<evidence type="ECO:0000256" key="8">
    <source>
        <dbReference type="SAM" id="MobiDB-lite"/>
    </source>
</evidence>
<name>A0AAC8Q6Y6_9BACT</name>
<accession>A0AAC8Q6Y6</accession>
<dbReference type="PROSITE" id="PS50110">
    <property type="entry name" value="RESPONSE_REGULATORY"/>
    <property type="match status" value="1"/>
</dbReference>
<dbReference type="InterPro" id="IPR036061">
    <property type="entry name" value="CheW-like_dom_sf"/>
</dbReference>
<dbReference type="RefSeq" id="WP_047856447.1">
    <property type="nucleotide sequence ID" value="NZ_CP011509.1"/>
</dbReference>
<dbReference type="GO" id="GO:0006935">
    <property type="term" value="P:chemotaxis"/>
    <property type="evidence" value="ECO:0007669"/>
    <property type="project" value="InterPro"/>
</dbReference>
<keyword evidence="16" id="KW-1185">Reference proteome</keyword>
<feature type="domain" description="HPt" evidence="12">
    <location>
        <begin position="1"/>
        <end position="103"/>
    </location>
</feature>
<dbReference type="InterPro" id="IPR051315">
    <property type="entry name" value="Bact_Chemotaxis_CheA"/>
</dbReference>
<evidence type="ECO:0000313" key="13">
    <source>
        <dbReference type="EMBL" id="AKJ02009.1"/>
    </source>
</evidence>
<dbReference type="Proteomes" id="UP000035579">
    <property type="component" value="Chromosome"/>
</dbReference>
<dbReference type="SUPFAM" id="SSF52172">
    <property type="entry name" value="CheY-like"/>
    <property type="match status" value="1"/>
</dbReference>
<dbReference type="SUPFAM" id="SSF50341">
    <property type="entry name" value="CheW-like"/>
    <property type="match status" value="1"/>
</dbReference>
<evidence type="ECO:0000313" key="16">
    <source>
        <dbReference type="Proteomes" id="UP000256345"/>
    </source>
</evidence>
<organism evidence="13 15">
    <name type="scientific">Archangium gephyra</name>
    <dbReference type="NCBI Taxonomy" id="48"/>
    <lineage>
        <taxon>Bacteria</taxon>
        <taxon>Pseudomonadati</taxon>
        <taxon>Myxococcota</taxon>
        <taxon>Myxococcia</taxon>
        <taxon>Myxococcales</taxon>
        <taxon>Cystobacterineae</taxon>
        <taxon>Archangiaceae</taxon>
        <taxon>Archangium</taxon>
    </lineage>
</organism>
<feature type="compositionally biased region" description="Pro residues" evidence="8">
    <location>
        <begin position="133"/>
        <end position="143"/>
    </location>
</feature>
<dbReference type="GO" id="GO:0000155">
    <property type="term" value="F:phosphorelay sensor kinase activity"/>
    <property type="evidence" value="ECO:0007669"/>
    <property type="project" value="UniProtKB-ARBA"/>
</dbReference>
<dbReference type="InterPro" id="IPR036641">
    <property type="entry name" value="HPT_dom_sf"/>
</dbReference>
<dbReference type="Gene3D" id="3.30.565.10">
    <property type="entry name" value="Histidine kinase-like ATPase, C-terminal domain"/>
    <property type="match status" value="1"/>
</dbReference>
<evidence type="ECO:0000256" key="3">
    <source>
        <dbReference type="ARBA" id="ARBA00022553"/>
    </source>
</evidence>
<dbReference type="SMART" id="SM00387">
    <property type="entry name" value="HATPase_c"/>
    <property type="match status" value="1"/>
</dbReference>
<dbReference type="Proteomes" id="UP000256345">
    <property type="component" value="Unassembled WGS sequence"/>
</dbReference>
<dbReference type="SMART" id="SM00448">
    <property type="entry name" value="REC"/>
    <property type="match status" value="1"/>
</dbReference>
<dbReference type="PANTHER" id="PTHR43395">
    <property type="entry name" value="SENSOR HISTIDINE KINASE CHEA"/>
    <property type="match status" value="1"/>
</dbReference>
<dbReference type="InterPro" id="IPR008207">
    <property type="entry name" value="Sig_transdc_His_kin_Hpt_dom"/>
</dbReference>
<dbReference type="PROSITE" id="PS50894">
    <property type="entry name" value="HPT"/>
    <property type="match status" value="1"/>
</dbReference>
<dbReference type="PROSITE" id="PS50851">
    <property type="entry name" value="CHEW"/>
    <property type="match status" value="1"/>
</dbReference>
<reference evidence="13 15" key="1">
    <citation type="submission" date="2015-05" db="EMBL/GenBank/DDBJ databases">
        <title>Genome assembly of Archangium gephyra DSM 2261.</title>
        <authorList>
            <person name="Sharma G."/>
            <person name="Subramanian S."/>
        </authorList>
    </citation>
    <scope>NUCLEOTIDE SEQUENCE [LARGE SCALE GENOMIC DNA]</scope>
    <source>
        <strain evidence="13 15">DSM 2261</strain>
    </source>
</reference>
<keyword evidence="4" id="KW-0808">Transferase</keyword>
<dbReference type="SUPFAM" id="SSF47226">
    <property type="entry name" value="Histidine-containing phosphotransfer domain, HPT domain"/>
    <property type="match status" value="1"/>
</dbReference>
<feature type="compositionally biased region" description="Low complexity" evidence="8">
    <location>
        <begin position="220"/>
        <end position="231"/>
    </location>
</feature>
<dbReference type="KEGG" id="age:AA314_03635"/>
<evidence type="ECO:0000256" key="4">
    <source>
        <dbReference type="ARBA" id="ARBA00022679"/>
    </source>
</evidence>
<evidence type="ECO:0000313" key="15">
    <source>
        <dbReference type="Proteomes" id="UP000035579"/>
    </source>
</evidence>
<dbReference type="AlphaFoldDB" id="A0AAC8Q6Y6"/>
<feature type="modified residue" description="Phosphohistidine" evidence="6">
    <location>
        <position position="46"/>
    </location>
</feature>
<dbReference type="Pfam" id="PF00072">
    <property type="entry name" value="Response_reg"/>
    <property type="match status" value="1"/>
</dbReference>
<feature type="domain" description="Histidine kinase" evidence="9">
    <location>
        <begin position="291"/>
        <end position="544"/>
    </location>
</feature>
<dbReference type="InterPro" id="IPR011006">
    <property type="entry name" value="CheY-like_superfamily"/>
</dbReference>
<dbReference type="SUPFAM" id="SSF55874">
    <property type="entry name" value="ATPase domain of HSP90 chaperone/DNA topoisomerase II/histidine kinase"/>
    <property type="match status" value="1"/>
</dbReference>
<feature type="domain" description="Response regulatory" evidence="10">
    <location>
        <begin position="702"/>
        <end position="822"/>
    </location>
</feature>
<gene>
    <name evidence="13" type="ORF">AA314_03635</name>
    <name evidence="14" type="ORF">ATI61_103725</name>
</gene>
<dbReference type="Gene3D" id="3.40.50.2300">
    <property type="match status" value="1"/>
</dbReference>
<evidence type="ECO:0000256" key="2">
    <source>
        <dbReference type="ARBA" id="ARBA00012438"/>
    </source>
</evidence>
<protein>
    <recommendedName>
        <fullName evidence="2">histidine kinase</fullName>
        <ecNumber evidence="2">2.7.13.3</ecNumber>
    </recommendedName>
</protein>
<evidence type="ECO:0000256" key="6">
    <source>
        <dbReference type="PROSITE-ProRule" id="PRU00110"/>
    </source>
</evidence>
<dbReference type="EC" id="2.7.13.3" evidence="2"/>
<dbReference type="PANTHER" id="PTHR43395:SF1">
    <property type="entry name" value="CHEMOTAXIS PROTEIN CHEA"/>
    <property type="match status" value="1"/>
</dbReference>
<dbReference type="InterPro" id="IPR003594">
    <property type="entry name" value="HATPase_dom"/>
</dbReference>
<evidence type="ECO:0000259" key="11">
    <source>
        <dbReference type="PROSITE" id="PS50851"/>
    </source>
</evidence>
<evidence type="ECO:0000259" key="12">
    <source>
        <dbReference type="PROSITE" id="PS50894"/>
    </source>
</evidence>
<feature type="region of interest" description="Disordered" evidence="8">
    <location>
        <begin position="127"/>
        <end position="257"/>
    </location>
</feature>
<dbReference type="EMBL" id="QUMU01000003">
    <property type="protein sequence ID" value="REG34814.1"/>
    <property type="molecule type" value="Genomic_DNA"/>
</dbReference>
<keyword evidence="5 13" id="KW-0418">Kinase</keyword>
<feature type="compositionally biased region" description="Pro residues" evidence="8">
    <location>
        <begin position="191"/>
        <end position="206"/>
    </location>
</feature>
<dbReference type="InterPro" id="IPR004358">
    <property type="entry name" value="Sig_transdc_His_kin-like_C"/>
</dbReference>
<dbReference type="CDD" id="cd00088">
    <property type="entry name" value="HPT"/>
    <property type="match status" value="1"/>
</dbReference>
<dbReference type="EMBL" id="CP011509">
    <property type="protein sequence ID" value="AKJ02009.1"/>
    <property type="molecule type" value="Genomic_DNA"/>
</dbReference>
<evidence type="ECO:0000256" key="1">
    <source>
        <dbReference type="ARBA" id="ARBA00000085"/>
    </source>
</evidence>
<evidence type="ECO:0000313" key="14">
    <source>
        <dbReference type="EMBL" id="REG34814.1"/>
    </source>
</evidence>
<reference evidence="14 16" key="2">
    <citation type="submission" date="2018-08" db="EMBL/GenBank/DDBJ databases">
        <title>Genomic Encyclopedia of Archaeal and Bacterial Type Strains, Phase II (KMG-II): from individual species to whole genera.</title>
        <authorList>
            <person name="Goeker M."/>
        </authorList>
    </citation>
    <scope>NUCLEOTIDE SEQUENCE [LARGE SCALE GENOMIC DNA]</scope>
    <source>
        <strain evidence="14 16">DSM 2261</strain>
    </source>
</reference>
<dbReference type="PROSITE" id="PS50109">
    <property type="entry name" value="HIS_KIN"/>
    <property type="match status" value="1"/>
</dbReference>
<dbReference type="Pfam" id="PF01584">
    <property type="entry name" value="CheW"/>
    <property type="match status" value="1"/>
</dbReference>
<proteinExistence type="predicted"/>
<dbReference type="FunFam" id="3.30.565.10:FF:000016">
    <property type="entry name" value="Chemotaxis protein CheA, putative"/>
    <property type="match status" value="1"/>
</dbReference>
<dbReference type="Gene3D" id="1.20.120.160">
    <property type="entry name" value="HPT domain"/>
    <property type="match status" value="1"/>
</dbReference>
<feature type="modified residue" description="4-aspartylphosphate" evidence="7">
    <location>
        <position position="755"/>
    </location>
</feature>
<evidence type="ECO:0000256" key="5">
    <source>
        <dbReference type="ARBA" id="ARBA00022777"/>
    </source>
</evidence>
<dbReference type="InterPro" id="IPR001789">
    <property type="entry name" value="Sig_transdc_resp-reg_receiver"/>
</dbReference>
<dbReference type="InterPro" id="IPR002545">
    <property type="entry name" value="CheW-lke_dom"/>
</dbReference>